<dbReference type="AlphaFoldDB" id="A0A223SD60"/>
<organism evidence="2 3">
    <name type="scientific">Nocardiopsis gilva YIM 90087</name>
    <dbReference type="NCBI Taxonomy" id="1235441"/>
    <lineage>
        <taxon>Bacteria</taxon>
        <taxon>Bacillati</taxon>
        <taxon>Actinomycetota</taxon>
        <taxon>Actinomycetes</taxon>
        <taxon>Streptosporangiales</taxon>
        <taxon>Nocardiopsidaceae</taxon>
        <taxon>Nocardiopsis</taxon>
    </lineage>
</organism>
<dbReference type="Proteomes" id="UP000215005">
    <property type="component" value="Chromosome"/>
</dbReference>
<keyword evidence="3" id="KW-1185">Reference proteome</keyword>
<gene>
    <name evidence="2" type="ORF">CDO52_26960</name>
</gene>
<dbReference type="EMBL" id="CP022753">
    <property type="protein sequence ID" value="ASU85949.1"/>
    <property type="molecule type" value="Genomic_DNA"/>
</dbReference>
<proteinExistence type="predicted"/>
<evidence type="ECO:0000313" key="2">
    <source>
        <dbReference type="EMBL" id="ASU85949.1"/>
    </source>
</evidence>
<feature type="compositionally biased region" description="Low complexity" evidence="1">
    <location>
        <begin position="37"/>
        <end position="48"/>
    </location>
</feature>
<reference evidence="2 3" key="1">
    <citation type="submission" date="2017-08" db="EMBL/GenBank/DDBJ databases">
        <title>The complete genome sequence of Nocardiopsis gilva YIM 90087.</title>
        <authorList>
            <person name="Yin M."/>
            <person name="Tang S."/>
        </authorList>
    </citation>
    <scope>NUCLEOTIDE SEQUENCE [LARGE SCALE GENOMIC DNA]</scope>
    <source>
        <strain evidence="2 3">YIM 90087</strain>
    </source>
</reference>
<protein>
    <submittedName>
        <fullName evidence="2">Uncharacterized protein</fullName>
    </submittedName>
</protein>
<evidence type="ECO:0000256" key="1">
    <source>
        <dbReference type="SAM" id="MobiDB-lite"/>
    </source>
</evidence>
<dbReference type="KEGG" id="ngv:CDO52_26960"/>
<evidence type="ECO:0000313" key="3">
    <source>
        <dbReference type="Proteomes" id="UP000215005"/>
    </source>
</evidence>
<accession>A0A223SD60</accession>
<sequence length="114" mass="11737">MPFIRSAWSMHQAVETPIRVVSMTGGATPAAQQLGAVQRGEGGRAAARVRSDPANPTTEDLVLPLGEPPGDDGGLAGRVMSAVARGDQGEYLWAAVWVPSPTSVSLAWAATALS</sequence>
<feature type="region of interest" description="Disordered" evidence="1">
    <location>
        <begin position="37"/>
        <end position="76"/>
    </location>
</feature>
<name>A0A223SD60_9ACTN</name>